<dbReference type="InterPro" id="IPR016032">
    <property type="entry name" value="Sig_transdc_resp-reg_C-effctor"/>
</dbReference>
<dbReference type="AlphaFoldDB" id="A0A937RJP1"/>
<dbReference type="PANTHER" id="PTHR35807">
    <property type="entry name" value="TRANSCRIPTIONAL REGULATOR REDD-RELATED"/>
    <property type="match status" value="1"/>
</dbReference>
<accession>A0A937RJP1</accession>
<feature type="region of interest" description="Disordered" evidence="1">
    <location>
        <begin position="1"/>
        <end position="43"/>
    </location>
</feature>
<dbReference type="GO" id="GO:0003677">
    <property type="term" value="F:DNA binding"/>
    <property type="evidence" value="ECO:0007669"/>
    <property type="project" value="InterPro"/>
</dbReference>
<keyword evidence="4" id="KW-1185">Reference proteome</keyword>
<evidence type="ECO:0000313" key="3">
    <source>
        <dbReference type="EMBL" id="MBL7631417.1"/>
    </source>
</evidence>
<dbReference type="SMART" id="SM01043">
    <property type="entry name" value="BTAD"/>
    <property type="match status" value="1"/>
</dbReference>
<dbReference type="GO" id="GO:0006355">
    <property type="term" value="P:regulation of DNA-templated transcription"/>
    <property type="evidence" value="ECO:0007669"/>
    <property type="project" value="InterPro"/>
</dbReference>
<comment type="caution">
    <text evidence="3">The sequence shown here is derived from an EMBL/GenBank/DDBJ whole genome shotgun (WGS) entry which is preliminary data.</text>
</comment>
<feature type="domain" description="Bacterial transcriptional activator" evidence="2">
    <location>
        <begin position="154"/>
        <end position="306"/>
    </location>
</feature>
<dbReference type="InterPro" id="IPR051677">
    <property type="entry name" value="AfsR-DnrI-RedD_regulator"/>
</dbReference>
<reference evidence="3" key="1">
    <citation type="submission" date="2020-12" db="EMBL/GenBank/DDBJ databases">
        <title>Genomic characterization of non-nitrogen-fixing Frankia strains.</title>
        <authorList>
            <person name="Carlos-Shanley C."/>
            <person name="Guerra T."/>
            <person name="Hahn D."/>
        </authorList>
    </citation>
    <scope>NUCLEOTIDE SEQUENCE</scope>
    <source>
        <strain evidence="3">CN6</strain>
    </source>
</reference>
<evidence type="ECO:0000259" key="2">
    <source>
        <dbReference type="SMART" id="SM01043"/>
    </source>
</evidence>
<dbReference type="EMBL" id="JAEACQ010000270">
    <property type="protein sequence ID" value="MBL7631417.1"/>
    <property type="molecule type" value="Genomic_DNA"/>
</dbReference>
<dbReference type="Gene3D" id="1.10.10.10">
    <property type="entry name" value="Winged helix-like DNA-binding domain superfamily/Winged helix DNA-binding domain"/>
    <property type="match status" value="1"/>
</dbReference>
<dbReference type="SUPFAM" id="SSF46894">
    <property type="entry name" value="C-terminal effector domain of the bipartite response regulators"/>
    <property type="match status" value="1"/>
</dbReference>
<dbReference type="Gene3D" id="1.25.40.10">
    <property type="entry name" value="Tetratricopeptide repeat domain"/>
    <property type="match status" value="1"/>
</dbReference>
<dbReference type="Proteomes" id="UP000604475">
    <property type="component" value="Unassembled WGS sequence"/>
</dbReference>
<name>A0A937RJP1_9ACTN</name>
<proteinExistence type="predicted"/>
<dbReference type="RefSeq" id="WP_203005870.1">
    <property type="nucleotide sequence ID" value="NZ_JADWYU010000215.1"/>
</dbReference>
<gene>
    <name evidence="3" type="ORF">I7412_30505</name>
</gene>
<dbReference type="InterPro" id="IPR005158">
    <property type="entry name" value="BTAD"/>
</dbReference>
<organism evidence="3 4">
    <name type="scientific">Frankia nepalensis</name>
    <dbReference type="NCBI Taxonomy" id="1836974"/>
    <lineage>
        <taxon>Bacteria</taxon>
        <taxon>Bacillati</taxon>
        <taxon>Actinomycetota</taxon>
        <taxon>Actinomycetes</taxon>
        <taxon>Frankiales</taxon>
        <taxon>Frankiaceae</taxon>
        <taxon>Frankia</taxon>
    </lineage>
</organism>
<dbReference type="Pfam" id="PF03704">
    <property type="entry name" value="BTAD"/>
    <property type="match status" value="1"/>
</dbReference>
<sequence length="332" mass="36014">MGRAATPFSESDIRPRGTGGSVPAPPGQGRLERGAPIRPAGQRRAQPVVDIRLLGEFEVLLSGDPAASEPVVVPVAAWGRRQAMSLVKLLALAPGRRLHRERVLDALWPEVPVDEAAPRLHKAAHYARRALGGGDGVVLRGETVALCPDRRVAVDAEVFEAAARRALAGDAMPWDIAGPWDTSGPRDASGPRDEARRVDLAAAAHAASLYRGPLLPDDLYEPWTWPGRDRLFLLYTRLLRAAGHWERLLLEDPADEQAHLALMRRHAARGDRQGALRQFERLERALRDELGVPPGPTAVALRAAVLTDLPVASPIWRPAAGPVRSRRAEALP</sequence>
<protein>
    <recommendedName>
        <fullName evidence="2">Bacterial transcriptional activator domain-containing protein</fullName>
    </recommendedName>
</protein>
<dbReference type="InterPro" id="IPR011990">
    <property type="entry name" value="TPR-like_helical_dom_sf"/>
</dbReference>
<dbReference type="SUPFAM" id="SSF48452">
    <property type="entry name" value="TPR-like"/>
    <property type="match status" value="1"/>
</dbReference>
<evidence type="ECO:0000313" key="4">
    <source>
        <dbReference type="Proteomes" id="UP000604475"/>
    </source>
</evidence>
<evidence type="ECO:0000256" key="1">
    <source>
        <dbReference type="SAM" id="MobiDB-lite"/>
    </source>
</evidence>
<dbReference type="InterPro" id="IPR036388">
    <property type="entry name" value="WH-like_DNA-bd_sf"/>
</dbReference>